<comment type="similarity">
    <text evidence="2 6">Belongs to the 4-toluene sulfonate uptake permease (TSUP) (TC 2.A.102) family.</text>
</comment>
<dbReference type="Proteomes" id="UP000029393">
    <property type="component" value="Unassembled WGS sequence"/>
</dbReference>
<keyword evidence="6" id="KW-1003">Cell membrane</keyword>
<evidence type="ECO:0000256" key="4">
    <source>
        <dbReference type="ARBA" id="ARBA00022989"/>
    </source>
</evidence>
<feature type="transmembrane region" description="Helical" evidence="6">
    <location>
        <begin position="101"/>
        <end position="120"/>
    </location>
</feature>
<keyword evidence="5 6" id="KW-0472">Membrane</keyword>
<accession>A0A091ASA1</accession>
<dbReference type="PATRIC" id="fig|1384056.3.peg.2404"/>
<feature type="transmembrane region" description="Helical" evidence="6">
    <location>
        <begin position="233"/>
        <end position="251"/>
    </location>
</feature>
<dbReference type="STRING" id="1384056.N787_04415"/>
<comment type="subcellular location">
    <subcellularLocation>
        <location evidence="6">Cell membrane</location>
        <topology evidence="6">Multi-pass membrane protein</topology>
    </subcellularLocation>
    <subcellularLocation>
        <location evidence="1">Membrane</location>
        <topology evidence="1">Multi-pass membrane protein</topology>
    </subcellularLocation>
</comment>
<evidence type="ECO:0000256" key="5">
    <source>
        <dbReference type="ARBA" id="ARBA00023136"/>
    </source>
</evidence>
<comment type="caution">
    <text evidence="7">The sequence shown here is derived from an EMBL/GenBank/DDBJ whole genome shotgun (WGS) entry which is preliminary data.</text>
</comment>
<feature type="transmembrane region" description="Helical" evidence="6">
    <location>
        <begin position="140"/>
        <end position="168"/>
    </location>
</feature>
<dbReference type="AlphaFoldDB" id="A0A091ASA1"/>
<reference evidence="7 8" key="1">
    <citation type="submission" date="2013-09" db="EMBL/GenBank/DDBJ databases">
        <title>Genome sequencing of Arenimonas metalli.</title>
        <authorList>
            <person name="Chen F."/>
            <person name="Wang G."/>
        </authorList>
    </citation>
    <scope>NUCLEOTIDE SEQUENCE [LARGE SCALE GENOMIC DNA]</scope>
    <source>
        <strain evidence="7 8">CF5-1</strain>
    </source>
</reference>
<dbReference type="InterPro" id="IPR051598">
    <property type="entry name" value="TSUP/Inactive_protease-like"/>
</dbReference>
<protein>
    <recommendedName>
        <fullName evidence="6">Probable membrane transporter protein</fullName>
    </recommendedName>
</protein>
<dbReference type="InterPro" id="IPR002781">
    <property type="entry name" value="TM_pro_TauE-like"/>
</dbReference>
<dbReference type="PANTHER" id="PTHR43701:SF5">
    <property type="entry name" value="MEMBRANE TRANSPORTER PROTEIN-RELATED"/>
    <property type="match status" value="1"/>
</dbReference>
<keyword evidence="8" id="KW-1185">Reference proteome</keyword>
<dbReference type="PANTHER" id="PTHR43701">
    <property type="entry name" value="MEMBRANE TRANSPORTER PROTEIN MJ0441-RELATED"/>
    <property type="match status" value="1"/>
</dbReference>
<feature type="transmembrane region" description="Helical" evidence="6">
    <location>
        <begin position="205"/>
        <end position="226"/>
    </location>
</feature>
<keyword evidence="3 6" id="KW-0812">Transmembrane</keyword>
<dbReference type="eggNOG" id="COG0730">
    <property type="taxonomic scope" value="Bacteria"/>
</dbReference>
<proteinExistence type="inferred from homology"/>
<feature type="transmembrane region" description="Helical" evidence="6">
    <location>
        <begin position="47"/>
        <end position="66"/>
    </location>
</feature>
<evidence type="ECO:0000313" key="7">
    <source>
        <dbReference type="EMBL" id="KFN42017.1"/>
    </source>
</evidence>
<dbReference type="GO" id="GO:0005886">
    <property type="term" value="C:plasma membrane"/>
    <property type="evidence" value="ECO:0007669"/>
    <property type="project" value="UniProtKB-SubCell"/>
</dbReference>
<evidence type="ECO:0000313" key="8">
    <source>
        <dbReference type="Proteomes" id="UP000029393"/>
    </source>
</evidence>
<dbReference type="RefSeq" id="WP_052575447.1">
    <property type="nucleotide sequence ID" value="NZ_AVCK01000055.1"/>
</dbReference>
<evidence type="ECO:0000256" key="2">
    <source>
        <dbReference type="ARBA" id="ARBA00009142"/>
    </source>
</evidence>
<evidence type="ECO:0000256" key="3">
    <source>
        <dbReference type="ARBA" id="ARBA00022692"/>
    </source>
</evidence>
<keyword evidence="4 6" id="KW-1133">Transmembrane helix</keyword>
<organism evidence="7 8">
    <name type="scientific">Arenimonas metalli CF5-1</name>
    <dbReference type="NCBI Taxonomy" id="1384056"/>
    <lineage>
        <taxon>Bacteria</taxon>
        <taxon>Pseudomonadati</taxon>
        <taxon>Pseudomonadota</taxon>
        <taxon>Gammaproteobacteria</taxon>
        <taxon>Lysobacterales</taxon>
        <taxon>Lysobacteraceae</taxon>
        <taxon>Arenimonas</taxon>
    </lineage>
</organism>
<sequence length="252" mass="26029">MPAMGEVEWILAGLFLLVAVLYSSVGHAGASGYLAAMALLGFAPEQMRPTALALNLLVGGIGLYRFHRAGLVDFRKVLPFVLASAPAAYFAARYPIDKASYSLLLGGLLLVSAVAVWRSAARVGDDDAGVMLRPVRWLPALAAGAAIGTLSGLTGTGGAIFLTPLLLLMRWTHSREASGVSVAFVWINSALGLAGLWSATGALPAALPGWLLAVGIGALLGTQLGIHRLPLKGLRYALALVLLVAAAKLLLG</sequence>
<name>A0A091ASA1_9GAMM</name>
<dbReference type="OrthoDB" id="560496at2"/>
<evidence type="ECO:0000256" key="6">
    <source>
        <dbReference type="RuleBase" id="RU363041"/>
    </source>
</evidence>
<dbReference type="EMBL" id="AVCK01000055">
    <property type="protein sequence ID" value="KFN42017.1"/>
    <property type="molecule type" value="Genomic_DNA"/>
</dbReference>
<gene>
    <name evidence="7" type="ORF">N787_04415</name>
</gene>
<dbReference type="Pfam" id="PF01925">
    <property type="entry name" value="TauE"/>
    <property type="match status" value="1"/>
</dbReference>
<feature type="transmembrane region" description="Helical" evidence="6">
    <location>
        <begin position="180"/>
        <end position="199"/>
    </location>
</feature>
<evidence type="ECO:0000256" key="1">
    <source>
        <dbReference type="ARBA" id="ARBA00004141"/>
    </source>
</evidence>